<reference evidence="14" key="2">
    <citation type="submission" date="2012-10" db="EMBL/GenBank/DDBJ databases">
        <title>Improved high-quality draft of Thermaerobacter subterraneus C21, DSM 13965.</title>
        <authorList>
            <consortium name="DOE Joint Genome Institute"/>
            <person name="Eisen J."/>
            <person name="Huntemann M."/>
            <person name="Wei C.-L."/>
            <person name="Han J."/>
            <person name="Detter J.C."/>
            <person name="Han C."/>
            <person name="Tapia R."/>
            <person name="Chen A."/>
            <person name="Kyrpides N."/>
            <person name="Mavromatis K."/>
            <person name="Markowitz V."/>
            <person name="Szeto E."/>
            <person name="Ivanova N."/>
            <person name="Mikhailova N."/>
            <person name="Ovchinnikova G."/>
            <person name="Pagani I."/>
            <person name="Pati A."/>
            <person name="Goodwin L."/>
            <person name="Nordberg H.P."/>
            <person name="Cantor M.N."/>
            <person name="Hua S.X."/>
            <person name="Woyke T."/>
            <person name="Eisen J."/>
            <person name="Klenk H.-P."/>
        </authorList>
    </citation>
    <scope>NUCLEOTIDE SEQUENCE [LARGE SCALE GENOMIC DNA]</scope>
    <source>
        <strain evidence="14">DSM 13965</strain>
    </source>
</reference>
<dbReference type="InterPro" id="IPR001915">
    <property type="entry name" value="Peptidase_M48"/>
</dbReference>
<evidence type="ECO:0000256" key="3">
    <source>
        <dbReference type="ARBA" id="ARBA00022475"/>
    </source>
</evidence>
<evidence type="ECO:0000256" key="12">
    <source>
        <dbReference type="HAMAP-Rule" id="MF_00188"/>
    </source>
</evidence>
<dbReference type="InterPro" id="IPR022919">
    <property type="entry name" value="Pept_M48_protease_HtpX"/>
</dbReference>
<feature type="transmembrane region" description="Helical" evidence="12">
    <location>
        <begin position="182"/>
        <end position="203"/>
    </location>
</feature>
<keyword evidence="11 12" id="KW-0472">Membrane</keyword>
<keyword evidence="5 12" id="KW-0812">Transmembrane</keyword>
<feature type="binding site" evidence="12">
    <location>
        <position position="130"/>
    </location>
    <ligand>
        <name>Zn(2+)</name>
        <dbReference type="ChEBI" id="CHEBI:29105"/>
        <note>catalytic</note>
    </ligand>
</feature>
<dbReference type="STRING" id="867903.ThesuDRAFT_01031"/>
<dbReference type="AlphaFoldDB" id="K6QEJ9"/>
<keyword evidence="10 12" id="KW-0482">Metalloprotease</keyword>
<keyword evidence="8 12" id="KW-0862">Zinc</keyword>
<accession>K6QEJ9</accession>
<dbReference type="OrthoDB" id="15218at2"/>
<keyword evidence="9 12" id="KW-1133">Transmembrane helix</keyword>
<gene>
    <name evidence="12" type="primary">htpX</name>
    <name evidence="14" type="ORF">ThesuDRAFT_01031</name>
</gene>
<keyword evidence="14" id="KW-0346">Stress response</keyword>
<evidence type="ECO:0000256" key="5">
    <source>
        <dbReference type="ARBA" id="ARBA00022692"/>
    </source>
</evidence>
<keyword evidence="3 12" id="KW-1003">Cell membrane</keyword>
<feature type="transmembrane region" description="Helical" evidence="12">
    <location>
        <begin position="7"/>
        <end position="24"/>
    </location>
</feature>
<comment type="subcellular location">
    <subcellularLocation>
        <location evidence="1 12">Cell membrane</location>
        <topology evidence="1 12">Multi-pass membrane protein</topology>
    </subcellularLocation>
</comment>
<feature type="binding site" evidence="12">
    <location>
        <position position="208"/>
    </location>
    <ligand>
        <name>Zn(2+)</name>
        <dbReference type="ChEBI" id="CHEBI:29105"/>
        <note>catalytic</note>
    </ligand>
</feature>
<evidence type="ECO:0000256" key="10">
    <source>
        <dbReference type="ARBA" id="ARBA00023049"/>
    </source>
</evidence>
<dbReference type="HAMAP" id="MF_00188">
    <property type="entry name" value="Pept_M48_protease_HtpX"/>
    <property type="match status" value="1"/>
</dbReference>
<organism evidence="14 15">
    <name type="scientific">Thermaerobacter subterraneus DSM 13965</name>
    <dbReference type="NCBI Taxonomy" id="867903"/>
    <lineage>
        <taxon>Bacteria</taxon>
        <taxon>Bacillati</taxon>
        <taxon>Bacillota</taxon>
        <taxon>Clostridia</taxon>
        <taxon>Eubacteriales</taxon>
        <taxon>Clostridiales Family XVII. Incertae Sedis</taxon>
        <taxon>Thermaerobacter</taxon>
    </lineage>
</organism>
<evidence type="ECO:0000256" key="2">
    <source>
        <dbReference type="ARBA" id="ARBA00009779"/>
    </source>
</evidence>
<feature type="domain" description="Peptidase M48" evidence="13">
    <location>
        <begin position="65"/>
        <end position="281"/>
    </location>
</feature>
<dbReference type="PANTHER" id="PTHR43221">
    <property type="entry name" value="PROTEASE HTPX"/>
    <property type="match status" value="1"/>
</dbReference>
<feature type="transmembrane region" description="Helical" evidence="12">
    <location>
        <begin position="30"/>
        <end position="47"/>
    </location>
</feature>
<dbReference type="EC" id="3.4.24.-" evidence="12"/>
<keyword evidence="7 12" id="KW-0378">Hydrolase</keyword>
<comment type="caution">
    <text evidence="14">The sequence shown here is derived from an EMBL/GenBank/DDBJ whole genome shotgun (WGS) entry which is preliminary data.</text>
</comment>
<name>K6QEJ9_9FIRM</name>
<feature type="transmembrane region" description="Helical" evidence="12">
    <location>
        <begin position="140"/>
        <end position="162"/>
    </location>
</feature>
<dbReference type="Pfam" id="PF01435">
    <property type="entry name" value="Peptidase_M48"/>
    <property type="match status" value="1"/>
</dbReference>
<protein>
    <recommendedName>
        <fullName evidence="12">Protease HtpX homolog</fullName>
        <ecNumber evidence="12">3.4.24.-</ecNumber>
    </recommendedName>
</protein>
<dbReference type="GO" id="GO:0004222">
    <property type="term" value="F:metalloendopeptidase activity"/>
    <property type="evidence" value="ECO:0007669"/>
    <property type="project" value="UniProtKB-UniRule"/>
</dbReference>
<dbReference type="RefSeq" id="WP_006903297.1">
    <property type="nucleotide sequence ID" value="NZ_JH976535.1"/>
</dbReference>
<keyword evidence="6 12" id="KW-0479">Metal-binding</keyword>
<keyword evidence="15" id="KW-1185">Reference proteome</keyword>
<dbReference type="CDD" id="cd07336">
    <property type="entry name" value="M48B_HtpX_like"/>
    <property type="match status" value="1"/>
</dbReference>
<feature type="active site" evidence="12">
    <location>
        <position position="131"/>
    </location>
</feature>
<evidence type="ECO:0000256" key="4">
    <source>
        <dbReference type="ARBA" id="ARBA00022670"/>
    </source>
</evidence>
<evidence type="ECO:0000256" key="8">
    <source>
        <dbReference type="ARBA" id="ARBA00022833"/>
    </source>
</evidence>
<keyword evidence="4 12" id="KW-0645">Protease</keyword>
<dbReference type="Gene3D" id="3.30.2010.10">
    <property type="entry name" value="Metalloproteases ('zincins'), catalytic domain"/>
    <property type="match status" value="1"/>
</dbReference>
<dbReference type="eggNOG" id="COG0501">
    <property type="taxonomic scope" value="Bacteria"/>
</dbReference>
<evidence type="ECO:0000256" key="1">
    <source>
        <dbReference type="ARBA" id="ARBA00004651"/>
    </source>
</evidence>
<evidence type="ECO:0000256" key="7">
    <source>
        <dbReference type="ARBA" id="ARBA00022801"/>
    </source>
</evidence>
<evidence type="ECO:0000259" key="13">
    <source>
        <dbReference type="Pfam" id="PF01435"/>
    </source>
</evidence>
<evidence type="ECO:0000313" key="14">
    <source>
        <dbReference type="EMBL" id="EKP95286.1"/>
    </source>
</evidence>
<dbReference type="GO" id="GO:0006508">
    <property type="term" value="P:proteolysis"/>
    <property type="evidence" value="ECO:0007669"/>
    <property type="project" value="UniProtKB-KW"/>
</dbReference>
<reference evidence="14" key="1">
    <citation type="submission" date="2010-10" db="EMBL/GenBank/DDBJ databases">
        <authorList>
            <consortium name="US DOE Joint Genome Institute (JGI-PGF)"/>
            <person name="Lucas S."/>
            <person name="Copeland A."/>
            <person name="Lapidus A."/>
            <person name="Bruce D."/>
            <person name="Goodwin L."/>
            <person name="Pitluck S."/>
            <person name="Kyrpides N."/>
            <person name="Mavromatis K."/>
            <person name="Detter J.C."/>
            <person name="Han C."/>
            <person name="Land M."/>
            <person name="Hauser L."/>
            <person name="Markowitz V."/>
            <person name="Cheng J.-F."/>
            <person name="Hugenholtz P."/>
            <person name="Woyke T."/>
            <person name="Wu D."/>
            <person name="Pukall R."/>
            <person name="Wahrenburg C."/>
            <person name="Brambilla E."/>
            <person name="Klenk H.-P."/>
            <person name="Eisen J.A."/>
        </authorList>
    </citation>
    <scope>NUCLEOTIDE SEQUENCE [LARGE SCALE GENOMIC DNA]</scope>
    <source>
        <strain evidence="14">DSM 13965</strain>
    </source>
</reference>
<dbReference type="GO" id="GO:0008270">
    <property type="term" value="F:zinc ion binding"/>
    <property type="evidence" value="ECO:0007669"/>
    <property type="project" value="UniProtKB-UniRule"/>
</dbReference>
<evidence type="ECO:0000256" key="6">
    <source>
        <dbReference type="ARBA" id="ARBA00022723"/>
    </source>
</evidence>
<dbReference type="PANTHER" id="PTHR43221:SF1">
    <property type="entry name" value="PROTEASE HTPX"/>
    <property type="match status" value="1"/>
</dbReference>
<comment type="similarity">
    <text evidence="2 12">Belongs to the peptidase M48B family.</text>
</comment>
<evidence type="ECO:0000256" key="9">
    <source>
        <dbReference type="ARBA" id="ARBA00022989"/>
    </source>
</evidence>
<feature type="binding site" evidence="12">
    <location>
        <position position="134"/>
    </location>
    <ligand>
        <name>Zn(2+)</name>
        <dbReference type="ChEBI" id="CHEBI:29105"/>
        <note>catalytic</note>
    </ligand>
</feature>
<dbReference type="GO" id="GO:0005886">
    <property type="term" value="C:plasma membrane"/>
    <property type="evidence" value="ECO:0007669"/>
    <property type="project" value="UniProtKB-SubCell"/>
</dbReference>
<evidence type="ECO:0000256" key="11">
    <source>
        <dbReference type="ARBA" id="ARBA00023136"/>
    </source>
</evidence>
<proteinExistence type="inferred from homology"/>
<evidence type="ECO:0000313" key="15">
    <source>
        <dbReference type="Proteomes" id="UP000005710"/>
    </source>
</evidence>
<dbReference type="InterPro" id="IPR050083">
    <property type="entry name" value="HtpX_protease"/>
</dbReference>
<dbReference type="HOGENOM" id="CLU_042266_3_0_9"/>
<dbReference type="Proteomes" id="UP000005710">
    <property type="component" value="Unassembled WGS sequence"/>
</dbReference>
<sequence>MNIWRTWLLMGVLSALLVVFGHLLGGQSGALFALLLSAAMNLAGYWFSDRLVLSMSGAVPVSETEAPELYEITRRLCQRAGLPMPRLYVIPAAQPNAFATGRNPQNAAVAVTAGLLEMMDRSELEGVIAHELAHIKNRDILVASVAAALAGAITMLADMAQWALIFGGGRHQDEEEGGAGSLLGSLVMVFLAPLAATLIQLAISRSREYLADATAARIVGHPHGLIRALEKLAYATQAVPMRVNPAVSHMYIAQPLSGEGLLHLFSTHPPISERIRRLRAMA</sequence>
<comment type="cofactor">
    <cofactor evidence="12">
        <name>Zn(2+)</name>
        <dbReference type="ChEBI" id="CHEBI:29105"/>
    </cofactor>
    <text evidence="12">Binds 1 zinc ion per subunit.</text>
</comment>
<dbReference type="EMBL" id="AENY02000002">
    <property type="protein sequence ID" value="EKP95286.1"/>
    <property type="molecule type" value="Genomic_DNA"/>
</dbReference>